<proteinExistence type="predicted"/>
<dbReference type="Proteomes" id="UP001605036">
    <property type="component" value="Unassembled WGS sequence"/>
</dbReference>
<evidence type="ECO:0000313" key="3">
    <source>
        <dbReference type="Proteomes" id="UP001605036"/>
    </source>
</evidence>
<accession>A0ABD1Y2J9</accession>
<name>A0ABD1Y2J9_9MARC</name>
<dbReference type="AlphaFoldDB" id="A0ABD1Y2J9"/>
<feature type="region of interest" description="Disordered" evidence="1">
    <location>
        <begin position="18"/>
        <end position="44"/>
    </location>
</feature>
<sequence length="111" mass="12531">MHYYSKVERVGSSRYLTTGVPSKRAKSSIPMGSEVQESRVNRGARKLVRTHVRSQKSPATSMPIGRAGPTWHAMLESSGDVAPTRRFEKGFLVHVTEVIVKVEFEFVELKW</sequence>
<evidence type="ECO:0000313" key="2">
    <source>
        <dbReference type="EMBL" id="KAL2620981.1"/>
    </source>
</evidence>
<dbReference type="EMBL" id="JBHFFA010000006">
    <property type="protein sequence ID" value="KAL2620981.1"/>
    <property type="molecule type" value="Genomic_DNA"/>
</dbReference>
<comment type="caution">
    <text evidence="2">The sequence shown here is derived from an EMBL/GenBank/DDBJ whole genome shotgun (WGS) entry which is preliminary data.</text>
</comment>
<gene>
    <name evidence="2" type="ORF">R1flu_001186</name>
</gene>
<protein>
    <submittedName>
        <fullName evidence="2">Uncharacterized protein</fullName>
    </submittedName>
</protein>
<organism evidence="2 3">
    <name type="scientific">Riccia fluitans</name>
    <dbReference type="NCBI Taxonomy" id="41844"/>
    <lineage>
        <taxon>Eukaryota</taxon>
        <taxon>Viridiplantae</taxon>
        <taxon>Streptophyta</taxon>
        <taxon>Embryophyta</taxon>
        <taxon>Marchantiophyta</taxon>
        <taxon>Marchantiopsida</taxon>
        <taxon>Marchantiidae</taxon>
        <taxon>Marchantiales</taxon>
        <taxon>Ricciaceae</taxon>
        <taxon>Riccia</taxon>
    </lineage>
</organism>
<feature type="region of interest" description="Disordered" evidence="1">
    <location>
        <begin position="49"/>
        <end position="68"/>
    </location>
</feature>
<evidence type="ECO:0000256" key="1">
    <source>
        <dbReference type="SAM" id="MobiDB-lite"/>
    </source>
</evidence>
<keyword evidence="3" id="KW-1185">Reference proteome</keyword>
<reference evidence="2 3" key="1">
    <citation type="submission" date="2024-09" db="EMBL/GenBank/DDBJ databases">
        <title>Chromosome-scale assembly of Riccia fluitans.</title>
        <authorList>
            <person name="Paukszto L."/>
            <person name="Sawicki J."/>
            <person name="Karawczyk K."/>
            <person name="Piernik-Szablinska J."/>
            <person name="Szczecinska M."/>
            <person name="Mazdziarz M."/>
        </authorList>
    </citation>
    <scope>NUCLEOTIDE SEQUENCE [LARGE SCALE GENOMIC DNA]</scope>
    <source>
        <strain evidence="2">Rf_01</strain>
        <tissue evidence="2">Aerial parts of the thallus</tissue>
    </source>
</reference>